<keyword evidence="11" id="KW-1185">Reference proteome</keyword>
<keyword evidence="3 9" id="KW-1003">Cell membrane</keyword>
<evidence type="ECO:0000313" key="12">
    <source>
        <dbReference type="RefSeq" id="XP_007465837.1"/>
    </source>
</evidence>
<keyword evidence="7 9" id="KW-0449">Lipoprotein</keyword>
<name>A0A340Y029_LIPVE</name>
<evidence type="ECO:0000256" key="2">
    <source>
        <dbReference type="ARBA" id="ARBA00007431"/>
    </source>
</evidence>
<keyword evidence="6 9" id="KW-0807">Transducer</keyword>
<dbReference type="InterPro" id="IPR001770">
    <property type="entry name" value="G-protein_gamma"/>
</dbReference>
<comment type="similarity">
    <text evidence="2 9">Belongs to the G protein gamma family.</text>
</comment>
<evidence type="ECO:0000256" key="6">
    <source>
        <dbReference type="ARBA" id="ARBA00023224"/>
    </source>
</evidence>
<dbReference type="CDD" id="cd00068">
    <property type="entry name" value="GGL"/>
    <property type="match status" value="1"/>
</dbReference>
<evidence type="ECO:0000259" key="10">
    <source>
        <dbReference type="PROSITE" id="PS50058"/>
    </source>
</evidence>
<dbReference type="AlphaFoldDB" id="A0A340Y029"/>
<dbReference type="PRINTS" id="PR00321">
    <property type="entry name" value="GPROTEING"/>
</dbReference>
<dbReference type="SMART" id="SM00224">
    <property type="entry name" value="GGL"/>
    <property type="match status" value="1"/>
</dbReference>
<dbReference type="GeneID" id="103075492"/>
<dbReference type="RefSeq" id="XP_007465837.1">
    <property type="nucleotide sequence ID" value="XM_007465775.1"/>
</dbReference>
<comment type="subcellular location">
    <subcellularLocation>
        <location evidence="1 9">Cell membrane</location>
        <topology evidence="1 9">Lipid-anchor</topology>
        <orientation evidence="1 9">Cytoplasmic side</orientation>
    </subcellularLocation>
</comment>
<feature type="domain" description="G protein gamma" evidence="10">
    <location>
        <begin position="3"/>
        <end position="68"/>
    </location>
</feature>
<dbReference type="Proteomes" id="UP000265300">
    <property type="component" value="Unplaced"/>
</dbReference>
<dbReference type="KEGG" id="lve:103075492"/>
<organism evidence="11 12">
    <name type="scientific">Lipotes vexillifer</name>
    <name type="common">Yangtze river dolphin</name>
    <dbReference type="NCBI Taxonomy" id="118797"/>
    <lineage>
        <taxon>Eukaryota</taxon>
        <taxon>Metazoa</taxon>
        <taxon>Chordata</taxon>
        <taxon>Craniata</taxon>
        <taxon>Vertebrata</taxon>
        <taxon>Euteleostomi</taxon>
        <taxon>Mammalia</taxon>
        <taxon>Eutheria</taxon>
        <taxon>Laurasiatheria</taxon>
        <taxon>Artiodactyla</taxon>
        <taxon>Whippomorpha</taxon>
        <taxon>Cetacea</taxon>
        <taxon>Odontoceti</taxon>
        <taxon>Lipotidae</taxon>
        <taxon>Lipotes</taxon>
    </lineage>
</organism>
<dbReference type="Pfam" id="PF00631">
    <property type="entry name" value="G-gamma"/>
    <property type="match status" value="1"/>
</dbReference>
<gene>
    <name evidence="12" type="primary">LOC103075492</name>
</gene>
<comment type="function">
    <text evidence="9">Guanine nucleotide-binding proteins (G proteins) are involved as a modulator or transducer in various transmembrane signaling systems. The beta and gamma chains are required for the GTPase activity, for replacement of GDP by GTP, and for G protein-effector interaction.</text>
</comment>
<dbReference type="GO" id="GO:0005834">
    <property type="term" value="C:heterotrimeric G-protein complex"/>
    <property type="evidence" value="ECO:0007669"/>
    <property type="project" value="InterPro"/>
</dbReference>
<dbReference type="OrthoDB" id="9672847at2759"/>
<proteinExistence type="inferred from homology"/>
<dbReference type="Gene3D" id="4.10.260.10">
    <property type="entry name" value="Transducin (heterotrimeric G protein), gamma chain"/>
    <property type="match status" value="1"/>
</dbReference>
<dbReference type="FunFam" id="4.10.260.10:FF:000001">
    <property type="entry name" value="Guanine nucleotide-binding protein subunit gamma"/>
    <property type="match status" value="1"/>
</dbReference>
<evidence type="ECO:0000256" key="5">
    <source>
        <dbReference type="ARBA" id="ARBA00023136"/>
    </source>
</evidence>
<keyword evidence="8" id="KW-0636">Prenylation</keyword>
<dbReference type="GO" id="GO:0031681">
    <property type="term" value="F:G-protein beta-subunit binding"/>
    <property type="evidence" value="ECO:0007669"/>
    <property type="project" value="InterPro"/>
</dbReference>
<dbReference type="PANTHER" id="PTHR13809">
    <property type="entry name" value="GUANINE NUCLEOTIDE-BINDING PROTEIN GAMMA SUBUNIT"/>
    <property type="match status" value="1"/>
</dbReference>
<dbReference type="PROSITE" id="PS50058">
    <property type="entry name" value="G_PROTEIN_GAMMA"/>
    <property type="match status" value="1"/>
</dbReference>
<dbReference type="STRING" id="118797.A0A340Y029"/>
<evidence type="ECO:0000256" key="9">
    <source>
        <dbReference type="RuleBase" id="RU004973"/>
    </source>
</evidence>
<dbReference type="InterPro" id="IPR036284">
    <property type="entry name" value="GGL_sf"/>
</dbReference>
<dbReference type="SMART" id="SM01224">
    <property type="entry name" value="G_gamma"/>
    <property type="match status" value="1"/>
</dbReference>
<evidence type="ECO:0000256" key="3">
    <source>
        <dbReference type="ARBA" id="ARBA00022475"/>
    </source>
</evidence>
<comment type="subunit">
    <text evidence="9">G proteins are composed of 3 units; alpha, beta and gamma.</text>
</comment>
<keyword evidence="4" id="KW-0488">Methylation</keyword>
<dbReference type="SUPFAM" id="SSF48670">
    <property type="entry name" value="Transducin (heterotrimeric G protein), gamma chain"/>
    <property type="match status" value="1"/>
</dbReference>
<evidence type="ECO:0000313" key="11">
    <source>
        <dbReference type="Proteomes" id="UP000265300"/>
    </source>
</evidence>
<dbReference type="FunCoup" id="A0A340Y029">
    <property type="interactions" value="1255"/>
</dbReference>
<dbReference type="InParanoid" id="A0A340Y029"/>
<protein>
    <recommendedName>
        <fullName evidence="9">Guanine nucleotide-binding protein subunit gamma</fullName>
    </recommendedName>
</protein>
<evidence type="ECO:0000256" key="8">
    <source>
        <dbReference type="ARBA" id="ARBA00023289"/>
    </source>
</evidence>
<evidence type="ECO:0000256" key="7">
    <source>
        <dbReference type="ARBA" id="ARBA00023288"/>
    </source>
</evidence>
<accession>A0A340Y029</accession>
<dbReference type="InterPro" id="IPR015898">
    <property type="entry name" value="G-protein_gamma-like_dom"/>
</dbReference>
<keyword evidence="5 9" id="KW-0472">Membrane</keyword>
<sequence length="68" mass="7294">MSGSSSVAAMKKVVQQLRLEAGLNPVKVSQAAADLKQFCLHNAQYDPLLTGVSSSTNPFRPQKVCSFL</sequence>
<evidence type="ECO:0000256" key="4">
    <source>
        <dbReference type="ARBA" id="ARBA00022481"/>
    </source>
</evidence>
<evidence type="ECO:0000256" key="1">
    <source>
        <dbReference type="ARBA" id="ARBA00004342"/>
    </source>
</evidence>
<dbReference type="GO" id="GO:0007186">
    <property type="term" value="P:G protein-coupled receptor signaling pathway"/>
    <property type="evidence" value="ECO:0007669"/>
    <property type="project" value="InterPro"/>
</dbReference>
<reference evidence="12" key="1">
    <citation type="submission" date="2025-08" db="UniProtKB">
        <authorList>
            <consortium name="RefSeq"/>
        </authorList>
    </citation>
    <scope>IDENTIFICATION</scope>
</reference>